<keyword evidence="2" id="KW-0732">Signal</keyword>
<feature type="signal peptide" evidence="2">
    <location>
        <begin position="1"/>
        <end position="18"/>
    </location>
</feature>
<accession>A0A9N8EAK1</accession>
<protein>
    <submittedName>
        <fullName evidence="3">Uncharacterized protein</fullName>
    </submittedName>
</protein>
<reference evidence="3" key="1">
    <citation type="submission" date="2020-06" db="EMBL/GenBank/DDBJ databases">
        <authorList>
            <consortium name="Plant Systems Biology data submission"/>
        </authorList>
    </citation>
    <scope>NUCLEOTIDE SEQUENCE</scope>
    <source>
        <strain evidence="3">D6</strain>
    </source>
</reference>
<evidence type="ECO:0000256" key="1">
    <source>
        <dbReference type="SAM" id="MobiDB-lite"/>
    </source>
</evidence>
<dbReference type="AlphaFoldDB" id="A0A9N8EAK1"/>
<evidence type="ECO:0000256" key="2">
    <source>
        <dbReference type="SAM" id="SignalP"/>
    </source>
</evidence>
<comment type="caution">
    <text evidence="3">The sequence shown here is derived from an EMBL/GenBank/DDBJ whole genome shotgun (WGS) entry which is preliminary data.</text>
</comment>
<keyword evidence="4" id="KW-1185">Reference proteome</keyword>
<proteinExistence type="predicted"/>
<dbReference type="Proteomes" id="UP001153069">
    <property type="component" value="Unassembled WGS sequence"/>
</dbReference>
<dbReference type="EMBL" id="CAICTM010000807">
    <property type="protein sequence ID" value="CAB9516804.1"/>
    <property type="molecule type" value="Genomic_DNA"/>
</dbReference>
<feature type="region of interest" description="Disordered" evidence="1">
    <location>
        <begin position="71"/>
        <end position="91"/>
    </location>
</feature>
<organism evidence="3 4">
    <name type="scientific">Seminavis robusta</name>
    <dbReference type="NCBI Taxonomy" id="568900"/>
    <lineage>
        <taxon>Eukaryota</taxon>
        <taxon>Sar</taxon>
        <taxon>Stramenopiles</taxon>
        <taxon>Ochrophyta</taxon>
        <taxon>Bacillariophyta</taxon>
        <taxon>Bacillariophyceae</taxon>
        <taxon>Bacillariophycidae</taxon>
        <taxon>Naviculales</taxon>
        <taxon>Naviculaceae</taxon>
        <taxon>Seminavis</taxon>
    </lineage>
</organism>
<evidence type="ECO:0000313" key="4">
    <source>
        <dbReference type="Proteomes" id="UP001153069"/>
    </source>
</evidence>
<feature type="region of interest" description="Disordered" evidence="1">
    <location>
        <begin position="28"/>
        <end position="54"/>
    </location>
</feature>
<gene>
    <name evidence="3" type="ORF">SEMRO_808_G205430.1</name>
</gene>
<name>A0A9N8EAK1_9STRA</name>
<evidence type="ECO:0000313" key="3">
    <source>
        <dbReference type="EMBL" id="CAB9516804.1"/>
    </source>
</evidence>
<sequence length="173" mass="18458">MRFSFLTAFVLAASAADAFAPVKSPNRSTVRLAHPYPDPQSLESSPASKYGDPTAVGPSIAPWKDVNAWPDNRPPAPAMSVAPRGGMTQGVKPVTSTVPAEKFEYKVPVPLKKPRLPKNQGGHFRPARVMESSEGYIGGSDLGVTLLRGEAGVGHMEPFCTTLQEGVMDYLGH</sequence>
<feature type="chain" id="PRO_5040360693" evidence="2">
    <location>
        <begin position="19"/>
        <end position="173"/>
    </location>
</feature>